<evidence type="ECO:0000256" key="4">
    <source>
        <dbReference type="ARBA" id="ARBA00022692"/>
    </source>
</evidence>
<feature type="transmembrane region" description="Helical" evidence="7">
    <location>
        <begin position="407"/>
        <end position="431"/>
    </location>
</feature>
<dbReference type="Pfam" id="PF02028">
    <property type="entry name" value="BCCT"/>
    <property type="match status" value="1"/>
</dbReference>
<evidence type="ECO:0000256" key="3">
    <source>
        <dbReference type="ARBA" id="ARBA00022475"/>
    </source>
</evidence>
<keyword evidence="6 7" id="KW-0472">Membrane</keyword>
<name>A0A2S2F9G5_9GAMM</name>
<reference evidence="8" key="1">
    <citation type="submission" date="2019-08" db="EMBL/GenBank/DDBJ databases">
        <title>The complete genome of Acinetobacter defluvii strain WCHAD010030.</title>
        <authorList>
            <person name="Hu Y."/>
            <person name="Qin J."/>
            <person name="Feng Y."/>
            <person name="Zong Z."/>
        </authorList>
    </citation>
    <scope>NUCLEOTIDE SEQUENCE</scope>
    <source>
        <strain evidence="8">WCHA30</strain>
    </source>
</reference>
<dbReference type="PANTHER" id="PTHR30047:SF12">
    <property type="entry name" value="BCCT-FAMILY TRANSPORTER"/>
    <property type="match status" value="1"/>
</dbReference>
<evidence type="ECO:0000313" key="9">
    <source>
        <dbReference type="Proteomes" id="UP000245977"/>
    </source>
</evidence>
<feature type="transmembrane region" description="Helical" evidence="7">
    <location>
        <begin position="477"/>
        <end position="497"/>
    </location>
</feature>
<evidence type="ECO:0000313" key="8">
    <source>
        <dbReference type="EMBL" id="AWL27621.1"/>
    </source>
</evidence>
<evidence type="ECO:0000256" key="6">
    <source>
        <dbReference type="ARBA" id="ARBA00023136"/>
    </source>
</evidence>
<keyword evidence="3" id="KW-1003">Cell membrane</keyword>
<dbReference type="OrthoDB" id="9775735at2"/>
<proteinExistence type="predicted"/>
<dbReference type="GO" id="GO:0022857">
    <property type="term" value="F:transmembrane transporter activity"/>
    <property type="evidence" value="ECO:0007669"/>
    <property type="project" value="InterPro"/>
</dbReference>
<feature type="transmembrane region" description="Helical" evidence="7">
    <location>
        <begin position="451"/>
        <end position="471"/>
    </location>
</feature>
<feature type="transmembrane region" description="Helical" evidence="7">
    <location>
        <begin position="93"/>
        <end position="111"/>
    </location>
</feature>
<feature type="transmembrane region" description="Helical" evidence="7">
    <location>
        <begin position="319"/>
        <end position="336"/>
    </location>
</feature>
<keyword evidence="2" id="KW-0813">Transport</keyword>
<feature type="transmembrane region" description="Helical" evidence="7">
    <location>
        <begin position="348"/>
        <end position="367"/>
    </location>
</feature>
<feature type="transmembrane region" description="Helical" evidence="7">
    <location>
        <begin position="195"/>
        <end position="224"/>
    </location>
</feature>
<dbReference type="AlphaFoldDB" id="A0A2S2F9G5"/>
<evidence type="ECO:0000256" key="5">
    <source>
        <dbReference type="ARBA" id="ARBA00022989"/>
    </source>
</evidence>
<dbReference type="NCBIfam" id="TIGR00842">
    <property type="entry name" value="bcct"/>
    <property type="match status" value="1"/>
</dbReference>
<dbReference type="KEGG" id="adv:DJ533_02955"/>
<dbReference type="Proteomes" id="UP000245977">
    <property type="component" value="Chromosome"/>
</dbReference>
<feature type="transmembrane region" description="Helical" evidence="7">
    <location>
        <begin position="45"/>
        <end position="73"/>
    </location>
</feature>
<dbReference type="PANTHER" id="PTHR30047">
    <property type="entry name" value="HIGH-AFFINITY CHOLINE TRANSPORT PROTEIN-RELATED"/>
    <property type="match status" value="1"/>
</dbReference>
<comment type="subcellular location">
    <subcellularLocation>
        <location evidence="1">Cell membrane</location>
        <topology evidence="1">Multi-pass membrane protein</topology>
    </subcellularLocation>
</comment>
<evidence type="ECO:0000256" key="1">
    <source>
        <dbReference type="ARBA" id="ARBA00004651"/>
    </source>
</evidence>
<protein>
    <submittedName>
        <fullName evidence="8">BCCT family transporter</fullName>
    </submittedName>
</protein>
<gene>
    <name evidence="8" type="ORF">DJ533_02955</name>
</gene>
<feature type="transmembrane region" description="Helical" evidence="7">
    <location>
        <begin position="230"/>
        <end position="250"/>
    </location>
</feature>
<accession>A0A2S2F9G5</accession>
<dbReference type="STRING" id="1871111.GCA_001704615_02384"/>
<evidence type="ECO:0000256" key="7">
    <source>
        <dbReference type="SAM" id="Phobius"/>
    </source>
</evidence>
<dbReference type="EMBL" id="CP029397">
    <property type="protein sequence ID" value="AWL27621.1"/>
    <property type="molecule type" value="Genomic_DNA"/>
</dbReference>
<keyword evidence="9" id="KW-1185">Reference proteome</keyword>
<dbReference type="GO" id="GO:0005886">
    <property type="term" value="C:plasma membrane"/>
    <property type="evidence" value="ECO:0007669"/>
    <property type="project" value="UniProtKB-SubCell"/>
</dbReference>
<organism evidence="8 9">
    <name type="scientific">Acinetobacter defluvii</name>
    <dbReference type="NCBI Taxonomy" id="1871111"/>
    <lineage>
        <taxon>Bacteria</taxon>
        <taxon>Pseudomonadati</taxon>
        <taxon>Pseudomonadota</taxon>
        <taxon>Gammaproteobacteria</taxon>
        <taxon>Moraxellales</taxon>
        <taxon>Moraxellaceae</taxon>
        <taxon>Acinetobacter</taxon>
    </lineage>
</organism>
<feature type="transmembrane region" description="Helical" evidence="7">
    <location>
        <begin position="141"/>
        <end position="163"/>
    </location>
</feature>
<dbReference type="NCBIfam" id="NF007412">
    <property type="entry name" value="PRK09950.1"/>
    <property type="match status" value="1"/>
</dbReference>
<dbReference type="InterPro" id="IPR000060">
    <property type="entry name" value="BCCT_transptr"/>
</dbReference>
<sequence length="554" mass="61419">MNMDSKPNKVKMDKVLATVSLSIVFLSVIALSVYSKESIAFAEKILFWSTSLFSAPVLLFSFFACVFVAGLAFSKYGHIKLGEGKPEYSTSSWIFMFILAGLGSSTLYWGFLDWAYYYQTPGLNIAAKTPEALKYSVPYTMFHWTISAWSIYALASISVCYSFHVRKNKGLSLASIIESITGFKATGIVGRSIDLLFLLCMFGALTISLVLTAITFTNILSALTGIPNTFMTNAIIVLFVSILFALSSYVGMDKGMQRLSSMVCYAVFLFALYVFFFGPSQFILNNTITSIGLMFSNFVSMSLFTDPLGDGKFTREWTVFYWLWWTSYAPGVALFVTRVSKGRTIKEVLLAMVLGGSAGMWIFFGIMENYSIYQFLHGVVNVPEVLSTQGGEVAIAQLLNLLPGGTLMMWIFLAIMVIFLAAHMDAVGYAVSATCSKGLQEGQDPSQNVRLFWCVMLTLVPLAMIFSKAPLDTMKAATIVTALPFIIIILVQTFGLVRWLREDYAKLPSYMIEKGEKSDTLKRIQESNEALIQQALNANALNGELNSEHERKSV</sequence>
<feature type="transmembrane region" description="Helical" evidence="7">
    <location>
        <begin position="262"/>
        <end position="284"/>
    </location>
</feature>
<evidence type="ECO:0000256" key="2">
    <source>
        <dbReference type="ARBA" id="ARBA00022448"/>
    </source>
</evidence>
<keyword evidence="5 7" id="KW-1133">Transmembrane helix</keyword>
<keyword evidence="4 7" id="KW-0812">Transmembrane</keyword>